<dbReference type="Pfam" id="PF02623">
    <property type="entry name" value="FliW"/>
    <property type="match status" value="1"/>
</dbReference>
<dbReference type="AlphaFoldDB" id="V6MAW2"/>
<evidence type="ECO:0000256" key="1">
    <source>
        <dbReference type="ARBA" id="ARBA00022490"/>
    </source>
</evidence>
<dbReference type="OrthoDB" id="9801235at2"/>
<dbReference type="RefSeq" id="WP_023555311.1">
    <property type="nucleotide sequence ID" value="NZ_KI629787.1"/>
</dbReference>
<dbReference type="GO" id="GO:0006417">
    <property type="term" value="P:regulation of translation"/>
    <property type="evidence" value="ECO:0007669"/>
    <property type="project" value="UniProtKB-KW"/>
</dbReference>
<name>V6MAW2_9BACL</name>
<dbReference type="STRING" id="1408254.T458_06375"/>
<sequence>MSGTQNISIGKLFFEEGLPGFPDMQFFNISKEEANAPFYQMNSTEDETIGFWLIDPFVFFPEYQFVLPEYAKASLRLEDQNPSVAVLNIITLREEGQITINLKAPIVINRENRMAKQVILNEESYSLRHPLFQ</sequence>
<keyword evidence="3 4" id="KW-0810">Translation regulation</keyword>
<keyword evidence="5" id="KW-0282">Flagellum</keyword>
<comment type="subcellular location">
    <subcellularLocation>
        <location evidence="4">Cytoplasm</location>
    </subcellularLocation>
</comment>
<evidence type="ECO:0000313" key="5">
    <source>
        <dbReference type="EMBL" id="EST55407.1"/>
    </source>
</evidence>
<protein>
    <recommendedName>
        <fullName evidence="4">Flagellar assembly factor FliW</fullName>
    </recommendedName>
</protein>
<dbReference type="PANTHER" id="PTHR39190:SF1">
    <property type="entry name" value="FLAGELLAR ASSEMBLY FACTOR FLIW"/>
    <property type="match status" value="1"/>
</dbReference>
<dbReference type="eggNOG" id="COG1699">
    <property type="taxonomic scope" value="Bacteria"/>
</dbReference>
<reference evidence="5 6" key="1">
    <citation type="journal article" date="2014" name="Genome Announc.">
        <title>Draft Genome Sequence of Brevibacillus panacihumi Strain W25, a Halotolerant Hydrocarbon-Degrading Bacterium.</title>
        <authorList>
            <person name="Wang X."/>
            <person name="Jin D."/>
            <person name="Zhou L."/>
            <person name="Wu L."/>
            <person name="An W."/>
            <person name="Chen Y."/>
            <person name="Zhao L."/>
        </authorList>
    </citation>
    <scope>NUCLEOTIDE SEQUENCE [LARGE SCALE GENOMIC DNA]</scope>
    <source>
        <strain evidence="5 6">W25</strain>
    </source>
</reference>
<dbReference type="InterPro" id="IPR003775">
    <property type="entry name" value="Flagellar_assembly_factor_FliW"/>
</dbReference>
<accession>V6MAW2</accession>
<dbReference type="Proteomes" id="UP000017973">
    <property type="component" value="Unassembled WGS sequence"/>
</dbReference>
<dbReference type="HOGENOM" id="CLU_112356_0_2_9"/>
<evidence type="ECO:0000256" key="2">
    <source>
        <dbReference type="ARBA" id="ARBA00022795"/>
    </source>
</evidence>
<dbReference type="EMBL" id="AYJU01000003">
    <property type="protein sequence ID" value="EST55407.1"/>
    <property type="molecule type" value="Genomic_DNA"/>
</dbReference>
<keyword evidence="1 4" id="KW-0963">Cytoplasm</keyword>
<gene>
    <name evidence="4" type="primary">fliW</name>
    <name evidence="5" type="ORF">T458_06375</name>
</gene>
<keyword evidence="2 4" id="KW-1005">Bacterial flagellum biogenesis</keyword>
<keyword evidence="5" id="KW-0969">Cilium</keyword>
<dbReference type="GO" id="GO:0044780">
    <property type="term" value="P:bacterial-type flagellum assembly"/>
    <property type="evidence" value="ECO:0007669"/>
    <property type="project" value="UniProtKB-UniRule"/>
</dbReference>
<dbReference type="GO" id="GO:0005737">
    <property type="term" value="C:cytoplasm"/>
    <property type="evidence" value="ECO:0007669"/>
    <property type="project" value="UniProtKB-SubCell"/>
</dbReference>
<dbReference type="Gene3D" id="2.30.290.10">
    <property type="entry name" value="BH3618-like"/>
    <property type="match status" value="1"/>
</dbReference>
<keyword evidence="5" id="KW-0966">Cell projection</keyword>
<proteinExistence type="inferred from homology"/>
<dbReference type="InterPro" id="IPR024046">
    <property type="entry name" value="Flagellar_assmbl_FliW_dom_sf"/>
</dbReference>
<comment type="caution">
    <text evidence="5">The sequence shown here is derived from an EMBL/GenBank/DDBJ whole genome shotgun (WGS) entry which is preliminary data.</text>
</comment>
<comment type="subunit">
    <text evidence="4">Interacts with translational regulator CsrA and flagellin(s).</text>
</comment>
<keyword evidence="6" id="KW-1185">Reference proteome</keyword>
<comment type="similarity">
    <text evidence="4">Belongs to the FliW family.</text>
</comment>
<dbReference type="PANTHER" id="PTHR39190">
    <property type="entry name" value="FLAGELLAR ASSEMBLY FACTOR FLIW"/>
    <property type="match status" value="1"/>
</dbReference>
<comment type="function">
    <text evidence="4">Acts as an anti-CsrA protein, binds CsrA and prevents it from repressing translation of its target genes, one of which is flagellin. Binds to flagellin and participates in the assembly of the flagellum.</text>
</comment>
<dbReference type="SUPFAM" id="SSF141457">
    <property type="entry name" value="BH3618-like"/>
    <property type="match status" value="1"/>
</dbReference>
<evidence type="ECO:0000313" key="6">
    <source>
        <dbReference type="Proteomes" id="UP000017973"/>
    </source>
</evidence>
<organism evidence="5 6">
    <name type="scientific">Brevibacillus panacihumi W25</name>
    <dbReference type="NCBI Taxonomy" id="1408254"/>
    <lineage>
        <taxon>Bacteria</taxon>
        <taxon>Bacillati</taxon>
        <taxon>Bacillota</taxon>
        <taxon>Bacilli</taxon>
        <taxon>Bacillales</taxon>
        <taxon>Paenibacillaceae</taxon>
        <taxon>Brevibacillus</taxon>
    </lineage>
</organism>
<keyword evidence="4" id="KW-0143">Chaperone</keyword>
<evidence type="ECO:0000256" key="3">
    <source>
        <dbReference type="ARBA" id="ARBA00022845"/>
    </source>
</evidence>
<dbReference type="PATRIC" id="fig|1408254.3.peg.1273"/>
<dbReference type="HAMAP" id="MF_01185">
    <property type="entry name" value="FliW"/>
    <property type="match status" value="1"/>
</dbReference>
<evidence type="ECO:0000256" key="4">
    <source>
        <dbReference type="HAMAP-Rule" id="MF_01185"/>
    </source>
</evidence>